<organism evidence="2 3">
    <name type="scientific">Lentinus tigrinus ALCF2SS1-6</name>
    <dbReference type="NCBI Taxonomy" id="1328759"/>
    <lineage>
        <taxon>Eukaryota</taxon>
        <taxon>Fungi</taxon>
        <taxon>Dikarya</taxon>
        <taxon>Basidiomycota</taxon>
        <taxon>Agaricomycotina</taxon>
        <taxon>Agaricomycetes</taxon>
        <taxon>Polyporales</taxon>
        <taxon>Polyporaceae</taxon>
        <taxon>Lentinus</taxon>
    </lineage>
</organism>
<evidence type="ECO:0000256" key="1">
    <source>
        <dbReference type="SAM" id="MobiDB-lite"/>
    </source>
</evidence>
<sequence>MPSRLTPPSFPSSPQTTWHCCCRHQAQGAHRRVRSKVLRPQREEQPCGRYSRFDFLAMQRGSRRSTRGHDDYRHATGFARTVLEGPPCPHNLRQGVRGTGRSSPSRCYGALLLVLPMSYLNATGRLQLVHTHTSRIHSPTTAEQGQLDPASPRATSCRHTTRDAQGTPHLLRSRRD</sequence>
<dbReference type="AlphaFoldDB" id="A0A5C2RNE5"/>
<protein>
    <submittedName>
        <fullName evidence="2">Uncharacterized protein</fullName>
    </submittedName>
</protein>
<keyword evidence="3" id="KW-1185">Reference proteome</keyword>
<dbReference type="EMBL" id="ML122338">
    <property type="protein sequence ID" value="RPD52834.1"/>
    <property type="molecule type" value="Genomic_DNA"/>
</dbReference>
<proteinExistence type="predicted"/>
<reference evidence="2" key="1">
    <citation type="journal article" date="2018" name="Genome Biol. Evol.">
        <title>Genomics and development of Lentinus tigrinus, a white-rot wood-decaying mushroom with dimorphic fruiting bodies.</title>
        <authorList>
            <person name="Wu B."/>
            <person name="Xu Z."/>
            <person name="Knudson A."/>
            <person name="Carlson A."/>
            <person name="Chen N."/>
            <person name="Kovaka S."/>
            <person name="LaButti K."/>
            <person name="Lipzen A."/>
            <person name="Pennachio C."/>
            <person name="Riley R."/>
            <person name="Schakwitz W."/>
            <person name="Umezawa K."/>
            <person name="Ohm R.A."/>
            <person name="Grigoriev I.V."/>
            <person name="Nagy L.G."/>
            <person name="Gibbons J."/>
            <person name="Hibbett D."/>
        </authorList>
    </citation>
    <scope>NUCLEOTIDE SEQUENCE [LARGE SCALE GENOMIC DNA]</scope>
    <source>
        <strain evidence="2">ALCF2SS1-6</strain>
    </source>
</reference>
<accession>A0A5C2RNE5</accession>
<evidence type="ECO:0000313" key="3">
    <source>
        <dbReference type="Proteomes" id="UP000313359"/>
    </source>
</evidence>
<evidence type="ECO:0000313" key="2">
    <source>
        <dbReference type="EMBL" id="RPD52834.1"/>
    </source>
</evidence>
<feature type="region of interest" description="Disordered" evidence="1">
    <location>
        <begin position="133"/>
        <end position="176"/>
    </location>
</feature>
<dbReference type="Proteomes" id="UP000313359">
    <property type="component" value="Unassembled WGS sequence"/>
</dbReference>
<gene>
    <name evidence="2" type="ORF">L227DRAFT_428467</name>
</gene>
<name>A0A5C2RNE5_9APHY</name>